<dbReference type="InterPro" id="IPR038416">
    <property type="entry name" value="Ribosom_S30AE_C_sf"/>
</dbReference>
<evidence type="ECO:0000313" key="3">
    <source>
        <dbReference type="EMBL" id="GCE06468.1"/>
    </source>
</evidence>
<dbReference type="Gene3D" id="3.30.160.100">
    <property type="entry name" value="Ribosome hibernation promotion factor-like"/>
    <property type="match status" value="1"/>
</dbReference>
<gene>
    <name evidence="3" type="ORF">KDAU_37970</name>
</gene>
<dbReference type="InterPro" id="IPR050574">
    <property type="entry name" value="HPF/YfiA_ribosome-assoc"/>
</dbReference>
<dbReference type="SUPFAM" id="SSF69754">
    <property type="entry name" value="Ribosome binding protein Y (YfiA homologue)"/>
    <property type="match status" value="1"/>
</dbReference>
<dbReference type="RefSeq" id="WP_126597411.1">
    <property type="nucleotide sequence ID" value="NZ_BIFQ01000001.1"/>
</dbReference>
<dbReference type="InterPro" id="IPR036567">
    <property type="entry name" value="RHF-like"/>
</dbReference>
<dbReference type="PANTHER" id="PTHR33231:SF1">
    <property type="entry name" value="30S RIBOSOMAL PROTEIN"/>
    <property type="match status" value="1"/>
</dbReference>
<accession>A0A401ZHZ3</accession>
<dbReference type="GO" id="GO:0043024">
    <property type="term" value="F:ribosomal small subunit binding"/>
    <property type="evidence" value="ECO:0007669"/>
    <property type="project" value="TreeGrafter"/>
</dbReference>
<dbReference type="OrthoDB" id="9794975at2"/>
<protein>
    <submittedName>
        <fullName evidence="3">RNA-binding protein</fullName>
    </submittedName>
</protein>
<sequence length="203" mass="23165">MQVIIKSKQMQVTPQLRQRIERKVQRLARWLNDESRVEVTVAEEQTRSASDRYCVNLALTGNSRTIHSEVSALSASAALDMVLDKVVAQLGRQKDRQTRRRQHATPIKILSLSRAGVLSSLDEYEDTEVPPSAMEDEHNEEIWSKVLEIRRLPTKPMTDDEVIEQMEKSGNSFYPFFNEETNSVNVMYKLDTGGYGLLVPAQE</sequence>
<evidence type="ECO:0000313" key="4">
    <source>
        <dbReference type="Proteomes" id="UP000287224"/>
    </source>
</evidence>
<dbReference type="Pfam" id="PF02482">
    <property type="entry name" value="Ribosomal_S30AE"/>
    <property type="match status" value="1"/>
</dbReference>
<dbReference type="Pfam" id="PF16321">
    <property type="entry name" value="Ribosom_S30AE_C"/>
    <property type="match status" value="1"/>
</dbReference>
<reference evidence="4" key="1">
    <citation type="submission" date="2018-12" db="EMBL/GenBank/DDBJ databases">
        <title>Tengunoibacter tsumagoiensis gen. nov., sp. nov., Dictyobacter kobayashii sp. nov., D. alpinus sp. nov., and D. joshuensis sp. nov. and description of Dictyobacteraceae fam. nov. within the order Ktedonobacterales isolated from Tengu-no-mugimeshi.</title>
        <authorList>
            <person name="Wang C.M."/>
            <person name="Zheng Y."/>
            <person name="Sakai Y."/>
            <person name="Toyoda A."/>
            <person name="Minakuchi Y."/>
            <person name="Abe K."/>
            <person name="Yokota A."/>
            <person name="Yabe S."/>
        </authorList>
    </citation>
    <scope>NUCLEOTIDE SEQUENCE [LARGE SCALE GENOMIC DNA]</scope>
    <source>
        <strain evidence="4">S-27</strain>
    </source>
</reference>
<dbReference type="InterPro" id="IPR003489">
    <property type="entry name" value="RHF/RaiA"/>
</dbReference>
<feature type="domain" description="Sigma 54 modulation/S30EA ribosomal protein C-terminal" evidence="2">
    <location>
        <begin position="145"/>
        <end position="197"/>
    </location>
</feature>
<evidence type="ECO:0000256" key="1">
    <source>
        <dbReference type="ARBA" id="ARBA00022845"/>
    </source>
</evidence>
<dbReference type="PANTHER" id="PTHR33231">
    <property type="entry name" value="30S RIBOSOMAL PROTEIN"/>
    <property type="match status" value="1"/>
</dbReference>
<comment type="caution">
    <text evidence="3">The sequence shown here is derived from an EMBL/GenBank/DDBJ whole genome shotgun (WGS) entry which is preliminary data.</text>
</comment>
<keyword evidence="4" id="KW-1185">Reference proteome</keyword>
<dbReference type="NCBIfam" id="TIGR00741">
    <property type="entry name" value="yfiA"/>
    <property type="match status" value="1"/>
</dbReference>
<dbReference type="EMBL" id="BIFQ01000001">
    <property type="protein sequence ID" value="GCE06468.1"/>
    <property type="molecule type" value="Genomic_DNA"/>
</dbReference>
<organism evidence="3 4">
    <name type="scientific">Dictyobacter aurantiacus</name>
    <dbReference type="NCBI Taxonomy" id="1936993"/>
    <lineage>
        <taxon>Bacteria</taxon>
        <taxon>Bacillati</taxon>
        <taxon>Chloroflexota</taxon>
        <taxon>Ktedonobacteria</taxon>
        <taxon>Ktedonobacterales</taxon>
        <taxon>Dictyobacteraceae</taxon>
        <taxon>Dictyobacter</taxon>
    </lineage>
</organism>
<dbReference type="InterPro" id="IPR032528">
    <property type="entry name" value="Ribosom_S30AE_C"/>
</dbReference>
<dbReference type="GO" id="GO:0045900">
    <property type="term" value="P:negative regulation of translational elongation"/>
    <property type="evidence" value="ECO:0007669"/>
    <property type="project" value="TreeGrafter"/>
</dbReference>
<dbReference type="AlphaFoldDB" id="A0A401ZHZ3"/>
<keyword evidence="1" id="KW-0810">Translation regulation</keyword>
<dbReference type="GO" id="GO:0022627">
    <property type="term" value="C:cytosolic small ribosomal subunit"/>
    <property type="evidence" value="ECO:0007669"/>
    <property type="project" value="TreeGrafter"/>
</dbReference>
<evidence type="ECO:0000259" key="2">
    <source>
        <dbReference type="Pfam" id="PF16321"/>
    </source>
</evidence>
<dbReference type="Gene3D" id="3.30.505.50">
    <property type="entry name" value="Sigma 54 modulation/S30EA ribosomal protein, C-terminal domain"/>
    <property type="match status" value="1"/>
</dbReference>
<name>A0A401ZHZ3_9CHLR</name>
<dbReference type="Proteomes" id="UP000287224">
    <property type="component" value="Unassembled WGS sequence"/>
</dbReference>
<proteinExistence type="predicted"/>